<feature type="compositionally biased region" description="Acidic residues" evidence="1">
    <location>
        <begin position="263"/>
        <end position="279"/>
    </location>
</feature>
<feature type="region of interest" description="Disordered" evidence="1">
    <location>
        <begin position="137"/>
        <end position="216"/>
    </location>
</feature>
<dbReference type="OrthoDB" id="3270804at2759"/>
<keyword evidence="3" id="KW-1185">Reference proteome</keyword>
<feature type="compositionally biased region" description="Low complexity" evidence="1">
    <location>
        <begin position="153"/>
        <end position="163"/>
    </location>
</feature>
<organism evidence="2 3">
    <name type="scientific">Collybiopsis confluens</name>
    <dbReference type="NCBI Taxonomy" id="2823264"/>
    <lineage>
        <taxon>Eukaryota</taxon>
        <taxon>Fungi</taxon>
        <taxon>Dikarya</taxon>
        <taxon>Basidiomycota</taxon>
        <taxon>Agaricomycotina</taxon>
        <taxon>Agaricomycetes</taxon>
        <taxon>Agaricomycetidae</taxon>
        <taxon>Agaricales</taxon>
        <taxon>Marasmiineae</taxon>
        <taxon>Omphalotaceae</taxon>
        <taxon>Collybiopsis</taxon>
    </lineage>
</organism>
<reference evidence="2 3" key="1">
    <citation type="journal article" date="2020" name="ISME J.">
        <title>Uncovering the hidden diversity of litter-decomposition mechanisms in mushroom-forming fungi.</title>
        <authorList>
            <person name="Floudas D."/>
            <person name="Bentzer J."/>
            <person name="Ahren D."/>
            <person name="Johansson T."/>
            <person name="Persson P."/>
            <person name="Tunlid A."/>
        </authorList>
    </citation>
    <scope>NUCLEOTIDE SEQUENCE [LARGE SCALE GENOMIC DNA]</scope>
    <source>
        <strain evidence="2 3">CBS 406.79</strain>
    </source>
</reference>
<evidence type="ECO:0000256" key="1">
    <source>
        <dbReference type="SAM" id="MobiDB-lite"/>
    </source>
</evidence>
<sequence>MSRKKNNQFYVVTAGKDVGVFKLWLQAAGVVVDSQCEGFETQEAAIEAFDESFNNGLIRITGSCASTYKSPRLHPPVTSPPFPKLRAPVQAPLTPPTSPVYTRSIQATDFDDNQSFGAVPGYPMSPPLNVTIRSPKRERLQSNRSPQKRAAGSSQTHHSSSRVSPKKREQQKTANGAASPPQHFTAVQASNETESESEPECVSVTPRRMRTLPSLPSTPRAKVVAVAYTKSASQTLSPPVSTLPSKREPGSPAQYETGIAIDPSDEESYPEGSETETETESSGPEDVTPPRPVGLLLSPLTSPKLISPDLTARSPLAETVPDTHLIGRSSASSSPRVPKSPTPSMRQVSYPSSPIVFGAAALGMSQPSHVPNVVHDVVSDPRSPVQKGRVLIPGEPK</sequence>
<proteinExistence type="predicted"/>
<gene>
    <name evidence="2" type="ORF">D9757_000608</name>
</gene>
<feature type="compositionally biased region" description="Polar residues" evidence="1">
    <location>
        <begin position="230"/>
        <end position="244"/>
    </location>
</feature>
<feature type="compositionally biased region" description="Low complexity" evidence="1">
    <location>
        <begin position="329"/>
        <end position="339"/>
    </location>
</feature>
<evidence type="ECO:0000313" key="3">
    <source>
        <dbReference type="Proteomes" id="UP000518752"/>
    </source>
</evidence>
<feature type="compositionally biased region" description="Pro residues" evidence="1">
    <location>
        <begin position="73"/>
        <end position="83"/>
    </location>
</feature>
<dbReference type="AlphaFoldDB" id="A0A8H5MGS4"/>
<name>A0A8H5MGS4_9AGAR</name>
<evidence type="ECO:0000313" key="2">
    <source>
        <dbReference type="EMBL" id="KAF5393279.1"/>
    </source>
</evidence>
<feature type="region of interest" description="Disordered" evidence="1">
    <location>
        <begin position="229"/>
        <end position="350"/>
    </location>
</feature>
<dbReference type="Proteomes" id="UP000518752">
    <property type="component" value="Unassembled WGS sequence"/>
</dbReference>
<protein>
    <submittedName>
        <fullName evidence="2">Uncharacterized protein</fullName>
    </submittedName>
</protein>
<feature type="region of interest" description="Disordered" evidence="1">
    <location>
        <begin position="372"/>
        <end position="397"/>
    </location>
</feature>
<accession>A0A8H5MGS4</accession>
<dbReference type="EMBL" id="JAACJN010000002">
    <property type="protein sequence ID" value="KAF5393279.1"/>
    <property type="molecule type" value="Genomic_DNA"/>
</dbReference>
<comment type="caution">
    <text evidence="2">The sequence shown here is derived from an EMBL/GenBank/DDBJ whole genome shotgun (WGS) entry which is preliminary data.</text>
</comment>
<feature type="region of interest" description="Disordered" evidence="1">
    <location>
        <begin position="71"/>
        <end position="101"/>
    </location>
</feature>